<feature type="domain" description="Reverse transcriptase Ty1/copia-type" evidence="2">
    <location>
        <begin position="148"/>
        <end position="241"/>
    </location>
</feature>
<dbReference type="Pfam" id="PF07727">
    <property type="entry name" value="RVT_2"/>
    <property type="match status" value="1"/>
</dbReference>
<accession>A0A5A7V9A5</accession>
<sequence length="242" mass="27422">MPSRRHENDRYRHFQAKCATYLKRKKKSLTSTLSDEETSFVSESRREKEGENGRLRLLASVERKGSGEMIGRRKKKVKRVGGSSGMRLLEEHSTSSLTEASSNKDTSTQLFTHLMPMMKKHPISSVIGDISSGINMRKKNRLDYAKMIADKPANVSTMGTKWIFKNKIDEIGNVTQNMAQLISLGYSQIKGVDFGETFALVTRLESVYLLLGLACFRRITLYQMEVKSTFMNGFITKEVSMA</sequence>
<dbReference type="InterPro" id="IPR013103">
    <property type="entry name" value="RVT_2"/>
</dbReference>
<feature type="compositionally biased region" description="Basic and acidic residues" evidence="1">
    <location>
        <begin position="43"/>
        <end position="52"/>
    </location>
</feature>
<evidence type="ECO:0000259" key="2">
    <source>
        <dbReference type="Pfam" id="PF07727"/>
    </source>
</evidence>
<dbReference type="Proteomes" id="UP000321393">
    <property type="component" value="Unassembled WGS sequence"/>
</dbReference>
<name>A0A5A7V9A5_CUCMM</name>
<dbReference type="OrthoDB" id="1166568at2759"/>
<dbReference type="STRING" id="1194695.A0A5A7V9A5"/>
<feature type="region of interest" description="Disordered" evidence="1">
    <location>
        <begin position="25"/>
        <end position="52"/>
    </location>
</feature>
<feature type="compositionally biased region" description="Polar residues" evidence="1">
    <location>
        <begin position="94"/>
        <end position="103"/>
    </location>
</feature>
<evidence type="ECO:0000313" key="4">
    <source>
        <dbReference type="Proteomes" id="UP000321393"/>
    </source>
</evidence>
<organism evidence="3 4">
    <name type="scientific">Cucumis melo var. makuwa</name>
    <name type="common">Oriental melon</name>
    <dbReference type="NCBI Taxonomy" id="1194695"/>
    <lineage>
        <taxon>Eukaryota</taxon>
        <taxon>Viridiplantae</taxon>
        <taxon>Streptophyta</taxon>
        <taxon>Embryophyta</taxon>
        <taxon>Tracheophyta</taxon>
        <taxon>Spermatophyta</taxon>
        <taxon>Magnoliopsida</taxon>
        <taxon>eudicotyledons</taxon>
        <taxon>Gunneridae</taxon>
        <taxon>Pentapetalae</taxon>
        <taxon>rosids</taxon>
        <taxon>fabids</taxon>
        <taxon>Cucurbitales</taxon>
        <taxon>Cucurbitaceae</taxon>
        <taxon>Benincaseae</taxon>
        <taxon>Cucumis</taxon>
    </lineage>
</organism>
<evidence type="ECO:0000313" key="3">
    <source>
        <dbReference type="EMBL" id="KAA0062269.1"/>
    </source>
</evidence>
<proteinExistence type="predicted"/>
<gene>
    <name evidence="3" type="ORF">E6C27_scaffold679G00390</name>
</gene>
<reference evidence="3 4" key="1">
    <citation type="submission" date="2019-08" db="EMBL/GenBank/DDBJ databases">
        <title>Draft genome sequences of two oriental melons (Cucumis melo L. var makuwa).</title>
        <authorList>
            <person name="Kwon S.-Y."/>
        </authorList>
    </citation>
    <scope>NUCLEOTIDE SEQUENCE [LARGE SCALE GENOMIC DNA]</scope>
    <source>
        <strain evidence="4">cv. SW 3</strain>
        <tissue evidence="3">Leaf</tissue>
    </source>
</reference>
<evidence type="ECO:0000256" key="1">
    <source>
        <dbReference type="SAM" id="MobiDB-lite"/>
    </source>
</evidence>
<protein>
    <submittedName>
        <fullName evidence="3">F5J5.1</fullName>
    </submittedName>
</protein>
<feature type="region of interest" description="Disordered" evidence="1">
    <location>
        <begin position="67"/>
        <end position="103"/>
    </location>
</feature>
<dbReference type="EMBL" id="SSTE01004649">
    <property type="protein sequence ID" value="KAA0062269.1"/>
    <property type="molecule type" value="Genomic_DNA"/>
</dbReference>
<comment type="caution">
    <text evidence="3">The sequence shown here is derived from an EMBL/GenBank/DDBJ whole genome shotgun (WGS) entry which is preliminary data.</text>
</comment>
<dbReference type="AlphaFoldDB" id="A0A5A7V9A5"/>